<dbReference type="CDD" id="cd04301">
    <property type="entry name" value="NAT_SF"/>
    <property type="match status" value="1"/>
</dbReference>
<proteinExistence type="predicted"/>
<dbReference type="PROSITE" id="PS51186">
    <property type="entry name" value="GNAT"/>
    <property type="match status" value="1"/>
</dbReference>
<accession>A0ABU0GW74</accession>
<name>A0ABU0GW74_9BACL</name>
<evidence type="ECO:0000313" key="3">
    <source>
        <dbReference type="Proteomes" id="UP001241988"/>
    </source>
</evidence>
<dbReference type="EMBL" id="JAUSWB010000005">
    <property type="protein sequence ID" value="MDQ0429308.1"/>
    <property type="molecule type" value="Genomic_DNA"/>
</dbReference>
<comment type="caution">
    <text evidence="2">The sequence shown here is derived from an EMBL/GenBank/DDBJ whole genome shotgun (WGS) entry which is preliminary data.</text>
</comment>
<organism evidence="2 3">
    <name type="scientific">Planomicrobium stackebrandtii</name>
    <dbReference type="NCBI Taxonomy" id="253160"/>
    <lineage>
        <taxon>Bacteria</taxon>
        <taxon>Bacillati</taxon>
        <taxon>Bacillota</taxon>
        <taxon>Bacilli</taxon>
        <taxon>Bacillales</taxon>
        <taxon>Caryophanaceae</taxon>
        <taxon>Planomicrobium</taxon>
    </lineage>
</organism>
<dbReference type="Gene3D" id="3.40.630.30">
    <property type="match status" value="1"/>
</dbReference>
<keyword evidence="3" id="KW-1185">Reference proteome</keyword>
<gene>
    <name evidence="2" type="ORF">QOZ98_002136</name>
</gene>
<dbReference type="InterPro" id="IPR000182">
    <property type="entry name" value="GNAT_dom"/>
</dbReference>
<dbReference type="SUPFAM" id="SSF55729">
    <property type="entry name" value="Acyl-CoA N-acyltransferases (Nat)"/>
    <property type="match status" value="1"/>
</dbReference>
<evidence type="ECO:0000259" key="1">
    <source>
        <dbReference type="PROSITE" id="PS51186"/>
    </source>
</evidence>
<dbReference type="InterPro" id="IPR016181">
    <property type="entry name" value="Acyl_CoA_acyltransferase"/>
</dbReference>
<dbReference type="Pfam" id="PF13673">
    <property type="entry name" value="Acetyltransf_10"/>
    <property type="match status" value="1"/>
</dbReference>
<sequence>MKIRLEKATASDASAILAMQKSAFLPLLERYQDYDTNPANEKLERVLGRIESQGSFYYKIMAQEKMAGAIRIKRDAGNRFWVSPLFVDPRFQGLGIAGEAMKQAELLHAEAGIWELATILEEEGNCRFYINLGYRATGVIEELNNRATLGYFKKTAKDVD</sequence>
<dbReference type="RefSeq" id="WP_308787407.1">
    <property type="nucleotide sequence ID" value="NZ_JAUSWB010000005.1"/>
</dbReference>
<dbReference type="Proteomes" id="UP001241988">
    <property type="component" value="Unassembled WGS sequence"/>
</dbReference>
<feature type="domain" description="N-acetyltransferase" evidence="1">
    <location>
        <begin position="3"/>
        <end position="157"/>
    </location>
</feature>
<reference evidence="2 3" key="1">
    <citation type="submission" date="2023-07" db="EMBL/GenBank/DDBJ databases">
        <title>Genomic Encyclopedia of Type Strains, Phase IV (KMG-IV): sequencing the most valuable type-strain genomes for metagenomic binning, comparative biology and taxonomic classification.</title>
        <authorList>
            <person name="Goeker M."/>
        </authorList>
    </citation>
    <scope>NUCLEOTIDE SEQUENCE [LARGE SCALE GENOMIC DNA]</scope>
    <source>
        <strain evidence="2 3">DSM 16419</strain>
    </source>
</reference>
<evidence type="ECO:0000313" key="2">
    <source>
        <dbReference type="EMBL" id="MDQ0429308.1"/>
    </source>
</evidence>
<protein>
    <submittedName>
        <fullName evidence="2">GNAT superfamily N-acetyltransferase</fullName>
    </submittedName>
</protein>